<name>A0ABV5MEM2_9ACTN</name>
<dbReference type="InterPro" id="IPR009057">
    <property type="entry name" value="Homeodomain-like_sf"/>
</dbReference>
<dbReference type="RefSeq" id="WP_223092450.1">
    <property type="nucleotide sequence ID" value="NZ_CP061913.1"/>
</dbReference>
<proteinExistence type="predicted"/>
<dbReference type="Proteomes" id="UP001589608">
    <property type="component" value="Unassembled WGS sequence"/>
</dbReference>
<dbReference type="Gene3D" id="1.10.357.10">
    <property type="entry name" value="Tetracycline Repressor, domain 2"/>
    <property type="match status" value="1"/>
</dbReference>
<keyword evidence="3" id="KW-0804">Transcription</keyword>
<dbReference type="PRINTS" id="PR00455">
    <property type="entry name" value="HTHTETR"/>
</dbReference>
<gene>
    <name evidence="6" type="ORF">ACFFTR_29790</name>
</gene>
<dbReference type="EMBL" id="JBHMCA010000052">
    <property type="protein sequence ID" value="MFB9447304.1"/>
    <property type="molecule type" value="Genomic_DNA"/>
</dbReference>
<dbReference type="PANTHER" id="PTHR30055:SF234">
    <property type="entry name" value="HTH-TYPE TRANSCRIPTIONAL REGULATOR BETI"/>
    <property type="match status" value="1"/>
</dbReference>
<accession>A0ABV5MEM2</accession>
<protein>
    <submittedName>
        <fullName evidence="6">TetR/AcrR family transcriptional regulator</fullName>
    </submittedName>
</protein>
<sequence length="202" mass="21730">MLREEKKARARAAMADAAAGLFAEHGYDNVAMTQVARAAGVSEQTLYNYFPTKESLVFDLAETFEETMLSTLAARAPGTGVVDAYGHWLETFLLGPDARRAVETPGGMVRQIAVSNTLHRALLDLAHRVATGLAGRLEEAEGYPPANATALADALVAVFVRTVESLSTAPAPRAIPAVRRRTRAAIEALRPLQRDPGPPLRR</sequence>
<keyword evidence="1" id="KW-0805">Transcription regulation</keyword>
<evidence type="ECO:0000313" key="7">
    <source>
        <dbReference type="Proteomes" id="UP001589608"/>
    </source>
</evidence>
<evidence type="ECO:0000256" key="4">
    <source>
        <dbReference type="PROSITE-ProRule" id="PRU00335"/>
    </source>
</evidence>
<evidence type="ECO:0000259" key="5">
    <source>
        <dbReference type="PROSITE" id="PS50977"/>
    </source>
</evidence>
<evidence type="ECO:0000256" key="1">
    <source>
        <dbReference type="ARBA" id="ARBA00023015"/>
    </source>
</evidence>
<dbReference type="PANTHER" id="PTHR30055">
    <property type="entry name" value="HTH-TYPE TRANSCRIPTIONAL REGULATOR RUTR"/>
    <property type="match status" value="1"/>
</dbReference>
<dbReference type="Pfam" id="PF00440">
    <property type="entry name" value="TetR_N"/>
    <property type="match status" value="1"/>
</dbReference>
<reference evidence="6 7" key="1">
    <citation type="submission" date="2024-09" db="EMBL/GenBank/DDBJ databases">
        <authorList>
            <person name="Sun Q."/>
            <person name="Mori K."/>
        </authorList>
    </citation>
    <scope>NUCLEOTIDE SEQUENCE [LARGE SCALE GENOMIC DNA]</scope>
    <source>
        <strain evidence="6 7">JCM 3307</strain>
    </source>
</reference>
<evidence type="ECO:0000256" key="3">
    <source>
        <dbReference type="ARBA" id="ARBA00023163"/>
    </source>
</evidence>
<evidence type="ECO:0000313" key="6">
    <source>
        <dbReference type="EMBL" id="MFB9447304.1"/>
    </source>
</evidence>
<keyword evidence="7" id="KW-1185">Reference proteome</keyword>
<feature type="domain" description="HTH tetR-type" evidence="5">
    <location>
        <begin position="8"/>
        <end position="68"/>
    </location>
</feature>
<dbReference type="InterPro" id="IPR001647">
    <property type="entry name" value="HTH_TetR"/>
</dbReference>
<organism evidence="6 7">
    <name type="scientific">Dactylosporangium vinaceum</name>
    <dbReference type="NCBI Taxonomy" id="53362"/>
    <lineage>
        <taxon>Bacteria</taxon>
        <taxon>Bacillati</taxon>
        <taxon>Actinomycetota</taxon>
        <taxon>Actinomycetes</taxon>
        <taxon>Micromonosporales</taxon>
        <taxon>Micromonosporaceae</taxon>
        <taxon>Dactylosporangium</taxon>
    </lineage>
</organism>
<keyword evidence="2 4" id="KW-0238">DNA-binding</keyword>
<feature type="DNA-binding region" description="H-T-H motif" evidence="4">
    <location>
        <begin position="31"/>
        <end position="50"/>
    </location>
</feature>
<dbReference type="PROSITE" id="PS50977">
    <property type="entry name" value="HTH_TETR_2"/>
    <property type="match status" value="1"/>
</dbReference>
<dbReference type="SUPFAM" id="SSF46689">
    <property type="entry name" value="Homeodomain-like"/>
    <property type="match status" value="1"/>
</dbReference>
<evidence type="ECO:0000256" key="2">
    <source>
        <dbReference type="ARBA" id="ARBA00023125"/>
    </source>
</evidence>
<dbReference type="InterPro" id="IPR050109">
    <property type="entry name" value="HTH-type_TetR-like_transc_reg"/>
</dbReference>
<comment type="caution">
    <text evidence="6">The sequence shown here is derived from an EMBL/GenBank/DDBJ whole genome shotgun (WGS) entry which is preliminary data.</text>
</comment>